<feature type="domain" description="Isochorismatase-like" evidence="1">
    <location>
        <begin position="20"/>
        <end position="172"/>
    </location>
</feature>
<dbReference type="PANTHER" id="PTHR43559:SF1">
    <property type="entry name" value="HYDROLASE"/>
    <property type="match status" value="1"/>
</dbReference>
<evidence type="ECO:0000259" key="1">
    <source>
        <dbReference type="Pfam" id="PF00857"/>
    </source>
</evidence>
<accession>A0ABX4BKV7</accession>
<keyword evidence="2" id="KW-0378">Hydrolase</keyword>
<comment type="caution">
    <text evidence="2">The sequence shown here is derived from an EMBL/GenBank/DDBJ whole genome shotgun (WGS) entry which is preliminary data.</text>
</comment>
<dbReference type="RefSeq" id="WP_074664119.1">
    <property type="nucleotide sequence ID" value="NZ_MUGV01000041.1"/>
</dbReference>
<dbReference type="EMBL" id="MUGV01000041">
    <property type="protein sequence ID" value="OXA75873.1"/>
    <property type="molecule type" value="Genomic_DNA"/>
</dbReference>
<evidence type="ECO:0000313" key="2">
    <source>
        <dbReference type="EMBL" id="OXA75873.1"/>
    </source>
</evidence>
<sequence length="212" mass="23614">MSSLPIRDQKNDHLLTPENAALIIIDYQPVQVNSIASMDRQILINNISGVAKMAKVYDLPIVLSTVNVKTGFNKETIPQLKRELDGVPSYDRTTINSWEDKEFLEAVKATGKKKLIMTALWTEACLTFPALDALKEGYEVYIVADAVGGTSLEAHNAALRRMEQAGAILVSVPQLFCELQRDWSRSETAQEFMQLFIKTGGTAGIQFSYDRD</sequence>
<dbReference type="PANTHER" id="PTHR43559">
    <property type="entry name" value="HYDROLASE YCAC-RELATED"/>
    <property type="match status" value="1"/>
</dbReference>
<dbReference type="Gene3D" id="3.40.50.850">
    <property type="entry name" value="Isochorismatase-like"/>
    <property type="match status" value="1"/>
</dbReference>
<gene>
    <name evidence="2" type="ORF">B0A65_20615</name>
</gene>
<evidence type="ECO:0000313" key="3">
    <source>
        <dbReference type="Proteomes" id="UP000198382"/>
    </source>
</evidence>
<dbReference type="InterPro" id="IPR036380">
    <property type="entry name" value="Isochorismatase-like_sf"/>
</dbReference>
<proteinExistence type="predicted"/>
<dbReference type="CDD" id="cd01012">
    <property type="entry name" value="YcaC_related"/>
    <property type="match status" value="1"/>
</dbReference>
<dbReference type="Proteomes" id="UP000198382">
    <property type="component" value="Unassembled WGS sequence"/>
</dbReference>
<organism evidence="2 3">
    <name type="scientific">Flavobacterium frigidimaris</name>
    <dbReference type="NCBI Taxonomy" id="262320"/>
    <lineage>
        <taxon>Bacteria</taxon>
        <taxon>Pseudomonadati</taxon>
        <taxon>Bacteroidota</taxon>
        <taxon>Flavobacteriia</taxon>
        <taxon>Flavobacteriales</taxon>
        <taxon>Flavobacteriaceae</taxon>
        <taxon>Flavobacterium</taxon>
    </lineage>
</organism>
<dbReference type="Pfam" id="PF00857">
    <property type="entry name" value="Isochorismatase"/>
    <property type="match status" value="1"/>
</dbReference>
<keyword evidence="3" id="KW-1185">Reference proteome</keyword>
<name>A0ABX4BKV7_FLAFR</name>
<dbReference type="GO" id="GO:0016787">
    <property type="term" value="F:hydrolase activity"/>
    <property type="evidence" value="ECO:0007669"/>
    <property type="project" value="UniProtKB-KW"/>
</dbReference>
<protein>
    <submittedName>
        <fullName evidence="2">Hydrolase</fullName>
    </submittedName>
</protein>
<dbReference type="InterPro" id="IPR000868">
    <property type="entry name" value="Isochorismatase-like_dom"/>
</dbReference>
<dbReference type="InterPro" id="IPR053152">
    <property type="entry name" value="Hydrolase_YcaC-like"/>
</dbReference>
<reference evidence="2 3" key="1">
    <citation type="submission" date="2016-11" db="EMBL/GenBank/DDBJ databases">
        <title>Whole genomes of Flavobacteriaceae.</title>
        <authorList>
            <person name="Stine C."/>
            <person name="Li C."/>
            <person name="Tadesse D."/>
        </authorList>
    </citation>
    <scope>NUCLEOTIDE SEQUENCE [LARGE SCALE GENOMIC DNA]</scope>
    <source>
        <strain evidence="2 3">DSM 15937</strain>
    </source>
</reference>
<dbReference type="SUPFAM" id="SSF52499">
    <property type="entry name" value="Isochorismatase-like hydrolases"/>
    <property type="match status" value="1"/>
</dbReference>